<dbReference type="InterPro" id="IPR036081">
    <property type="entry name" value="Translin_sf"/>
</dbReference>
<feature type="binding site" evidence="1">
    <location>
        <position position="84"/>
    </location>
    <ligand>
        <name>Mg(2+)</name>
        <dbReference type="ChEBI" id="CHEBI:18420"/>
    </ligand>
</feature>
<dbReference type="CDD" id="cd14820">
    <property type="entry name" value="TRAX"/>
    <property type="match status" value="1"/>
</dbReference>
<feature type="binding site" evidence="1">
    <location>
        <position position="120"/>
    </location>
    <ligand>
        <name>Mg(2+)</name>
        <dbReference type="ChEBI" id="CHEBI:18420"/>
    </ligand>
</feature>
<reference evidence="2 3" key="1">
    <citation type="submission" date="2019-08" db="EMBL/GenBank/DDBJ databases">
        <authorList>
            <person name="Vazquez-Campos X."/>
        </authorList>
    </citation>
    <scope>NUCLEOTIDE SEQUENCE [LARGE SCALE GENOMIC DNA]</scope>
    <source>
        <strain evidence="2">LFW-283_2</strain>
    </source>
</reference>
<evidence type="ECO:0000313" key="2">
    <source>
        <dbReference type="EMBL" id="VVC04525.1"/>
    </source>
</evidence>
<sequence length="183" mass="21222">MSLRESITQIGNKLSSKEEQLDKVLVQSRQIIRACSNAIKAMHSHEIPQAKEYLKQAEVELDKILTYSNNYPTHLNHILQEYTEARVVLAVIESKKIPGHDELKIPELPYLLGLLDAIGELKREMYECLRHGDKKEAEVYFALMEEIYNELLTLRFSNAILPEFRHKQDSARHQIEQARGELI</sequence>
<dbReference type="PANTHER" id="PTHR10741">
    <property type="entry name" value="TRANSLIN AND TRANSLIN ASSOCIATED PROTEIN X"/>
    <property type="match status" value="1"/>
</dbReference>
<dbReference type="GO" id="GO:0046872">
    <property type="term" value="F:metal ion binding"/>
    <property type="evidence" value="ECO:0007669"/>
    <property type="project" value="UniProtKB-KW"/>
</dbReference>
<gene>
    <name evidence="2" type="ORF">LFW2832_01014</name>
</gene>
<comment type="caution">
    <text evidence="2">The sequence shown here is derived from an EMBL/GenBank/DDBJ whole genome shotgun (WGS) entry which is preliminary data.</text>
</comment>
<dbReference type="SUPFAM" id="SSF74784">
    <property type="entry name" value="Translin"/>
    <property type="match status" value="1"/>
</dbReference>
<name>A0A5E4LQZ9_9ARCH</name>
<dbReference type="EMBL" id="CABMJJ010000009">
    <property type="protein sequence ID" value="VVC04525.1"/>
    <property type="molecule type" value="Genomic_DNA"/>
</dbReference>
<dbReference type="Gene3D" id="1.20.58.2140">
    <property type="match status" value="1"/>
</dbReference>
<dbReference type="Proteomes" id="UP000789941">
    <property type="component" value="Unassembled WGS sequence"/>
</dbReference>
<dbReference type="InterPro" id="IPR002848">
    <property type="entry name" value="Translin_fam"/>
</dbReference>
<dbReference type="Pfam" id="PF01997">
    <property type="entry name" value="Translin"/>
    <property type="match status" value="1"/>
</dbReference>
<keyword evidence="1" id="KW-0460">Magnesium</keyword>
<dbReference type="AlphaFoldDB" id="A0A5E4LQZ9"/>
<evidence type="ECO:0000313" key="3">
    <source>
        <dbReference type="Proteomes" id="UP000789941"/>
    </source>
</evidence>
<dbReference type="GO" id="GO:0043565">
    <property type="term" value="F:sequence-specific DNA binding"/>
    <property type="evidence" value="ECO:0007669"/>
    <property type="project" value="InterPro"/>
</dbReference>
<accession>A0A5E4LQZ9</accession>
<keyword evidence="1" id="KW-0479">Metal-binding</keyword>
<proteinExistence type="predicted"/>
<protein>
    <submittedName>
        <fullName evidence="2">Translin family protein</fullName>
    </submittedName>
</protein>
<evidence type="ECO:0000256" key="1">
    <source>
        <dbReference type="PIRSR" id="PIRSR602848-1"/>
    </source>
</evidence>
<organism evidence="2 3">
    <name type="scientific">Candidatus Bilamarchaeum dharawalense</name>
    <dbReference type="NCBI Taxonomy" id="2885759"/>
    <lineage>
        <taxon>Archaea</taxon>
        <taxon>Candidatus Micrarchaeota</taxon>
        <taxon>Candidatus Micrarchaeia</taxon>
        <taxon>Candidatus Anstonellales</taxon>
        <taxon>Candidatus Bilamarchaeaceae</taxon>
        <taxon>Candidatus Bilamarchaeum</taxon>
    </lineage>
</organism>